<dbReference type="InterPro" id="IPR011129">
    <property type="entry name" value="CSD"/>
</dbReference>
<organism evidence="2 3">
    <name type="scientific">Bradyrhizobium ottawaense</name>
    <dbReference type="NCBI Taxonomy" id="931866"/>
    <lineage>
        <taxon>Bacteria</taxon>
        <taxon>Pseudomonadati</taxon>
        <taxon>Pseudomonadota</taxon>
        <taxon>Alphaproteobacteria</taxon>
        <taxon>Hyphomicrobiales</taxon>
        <taxon>Nitrobacteraceae</taxon>
        <taxon>Bradyrhizobium</taxon>
    </lineage>
</organism>
<sequence>MGWQRTSHLRQPARSAPTISRRKIHVPTARITFINDSRGFGFLRPDSERDPDLFFHASNVVDFDSIVVGDRVQYEILRDDRKPVGRQAKAVAVQVIGR</sequence>
<dbReference type="Pfam" id="PF00313">
    <property type="entry name" value="CSD"/>
    <property type="match status" value="1"/>
</dbReference>
<dbReference type="SMART" id="SM00357">
    <property type="entry name" value="CSP"/>
    <property type="match status" value="1"/>
</dbReference>
<proteinExistence type="predicted"/>
<accession>A0A2U8PED2</accession>
<reference evidence="2 3" key="2">
    <citation type="journal article" date="2017" name="Syst. Appl. Microbiol.">
        <title>Soybeans inoculated with root zone soils of Canadian native legumes harbour diverse and novel Bradyrhizobium spp. that possess agricultural potential.</title>
        <authorList>
            <person name="Bromfield E.S.P."/>
            <person name="Cloutier S."/>
            <person name="Tambong J.T."/>
            <person name="Tran Thi T.V."/>
        </authorList>
    </citation>
    <scope>NUCLEOTIDE SEQUENCE [LARGE SCALE GENOMIC DNA]</scope>
    <source>
        <strain evidence="2 3">OO99</strain>
    </source>
</reference>
<dbReference type="Gene3D" id="2.40.50.140">
    <property type="entry name" value="Nucleic acid-binding proteins"/>
    <property type="match status" value="1"/>
</dbReference>
<dbReference type="KEGG" id="bot:CIT37_29115"/>
<dbReference type="AlphaFoldDB" id="A0A2U8PED2"/>
<gene>
    <name evidence="2" type="ORF">CIT37_29115</name>
</gene>
<dbReference type="Proteomes" id="UP000215703">
    <property type="component" value="Chromosome"/>
</dbReference>
<protein>
    <submittedName>
        <fullName evidence="2">Cold shock domain-containing protein</fullName>
    </submittedName>
</protein>
<reference evidence="2 3" key="1">
    <citation type="journal article" date="2014" name="Int. J. Syst. Evol. Microbiol.">
        <title>Bradyrhizobium ottawaense sp. nov., a symbiotic nitrogen fixing bacterium from root nodules of soybeans in Canada.</title>
        <authorList>
            <person name="Yu X."/>
            <person name="Cloutier S."/>
            <person name="Tambong J.T."/>
            <person name="Bromfield E.S."/>
        </authorList>
    </citation>
    <scope>NUCLEOTIDE SEQUENCE [LARGE SCALE GENOMIC DNA]</scope>
    <source>
        <strain evidence="2 3">OO99</strain>
    </source>
</reference>
<name>A0A2U8PED2_9BRAD</name>
<feature type="domain" description="CSD" evidence="1">
    <location>
        <begin position="26"/>
        <end position="93"/>
    </location>
</feature>
<dbReference type="GO" id="GO:0005829">
    <property type="term" value="C:cytosol"/>
    <property type="evidence" value="ECO:0007669"/>
    <property type="project" value="UniProtKB-ARBA"/>
</dbReference>
<dbReference type="SUPFAM" id="SSF50249">
    <property type="entry name" value="Nucleic acid-binding proteins"/>
    <property type="match status" value="1"/>
</dbReference>
<evidence type="ECO:0000313" key="3">
    <source>
        <dbReference type="Proteomes" id="UP000215703"/>
    </source>
</evidence>
<dbReference type="PROSITE" id="PS51857">
    <property type="entry name" value="CSD_2"/>
    <property type="match status" value="1"/>
</dbReference>
<evidence type="ECO:0000313" key="2">
    <source>
        <dbReference type="EMBL" id="AWL95747.1"/>
    </source>
</evidence>
<evidence type="ECO:0000259" key="1">
    <source>
        <dbReference type="PROSITE" id="PS51857"/>
    </source>
</evidence>
<dbReference type="EMBL" id="CP029425">
    <property type="protein sequence ID" value="AWL95747.1"/>
    <property type="molecule type" value="Genomic_DNA"/>
</dbReference>
<dbReference type="InterPro" id="IPR002059">
    <property type="entry name" value="CSP_DNA-bd"/>
</dbReference>
<dbReference type="InterPro" id="IPR012340">
    <property type="entry name" value="NA-bd_OB-fold"/>
</dbReference>
<dbReference type="GO" id="GO:0003676">
    <property type="term" value="F:nucleic acid binding"/>
    <property type="evidence" value="ECO:0007669"/>
    <property type="project" value="InterPro"/>
</dbReference>